<evidence type="ECO:0000256" key="4">
    <source>
        <dbReference type="ARBA" id="ARBA00023163"/>
    </source>
</evidence>
<feature type="region of interest" description="Disordered" evidence="6">
    <location>
        <begin position="818"/>
        <end position="853"/>
    </location>
</feature>
<dbReference type="GO" id="GO:0000981">
    <property type="term" value="F:DNA-binding transcription factor activity, RNA polymerase II-specific"/>
    <property type="evidence" value="ECO:0007669"/>
    <property type="project" value="InterPro"/>
</dbReference>
<dbReference type="CDD" id="cd12148">
    <property type="entry name" value="fungal_TF_MHR"/>
    <property type="match status" value="1"/>
</dbReference>
<dbReference type="EMBL" id="JANBPY010001967">
    <property type="protein sequence ID" value="KAJ1957341.1"/>
    <property type="molecule type" value="Genomic_DNA"/>
</dbReference>
<comment type="subcellular location">
    <subcellularLocation>
        <location evidence="1">Nucleus</location>
    </subcellularLocation>
</comment>
<feature type="region of interest" description="Disordered" evidence="6">
    <location>
        <begin position="97"/>
        <end position="128"/>
    </location>
</feature>
<comment type="caution">
    <text evidence="8">The sequence shown here is derived from an EMBL/GenBank/DDBJ whole genome shotgun (WGS) entry which is preliminary data.</text>
</comment>
<feature type="region of interest" description="Disordered" evidence="6">
    <location>
        <begin position="1"/>
        <end position="28"/>
    </location>
</feature>
<proteinExistence type="predicted"/>
<name>A0A9W8AMT1_9FUNG</name>
<evidence type="ECO:0000256" key="3">
    <source>
        <dbReference type="ARBA" id="ARBA00023015"/>
    </source>
</evidence>
<dbReference type="Pfam" id="PF04082">
    <property type="entry name" value="Fungal_trans"/>
    <property type="match status" value="1"/>
</dbReference>
<gene>
    <name evidence="8" type="ORF">IWQ62_005114</name>
</gene>
<dbReference type="InterPro" id="IPR050815">
    <property type="entry name" value="TF_fung"/>
</dbReference>
<sequence length="853" mass="92868">ASSTATNTSNPSSRSPSAPHNSASPEGKVPLRDQLARAMSLDRVCANPSVQIRRSMVETLERNLEECCLAFETTLHLGNTSGLTYQSPFFPKISGKSHSSSIVPSPKTQANPMSVSMEDSPPTPPPSVETSVKTLVDLFFRFGHWMVPVLDQVSFMNDFEAQRLPPALLYSVCTFATTFMETNSSVKDLHTRYFSHQVTQALNTSPQVPSQDKVQALIIMAYHFCGMANYYQAWDYGGQATRMALALGLHVLDGAVGANVPAARNIPNDNATLEHSRRLFWVCFLFDRFWSLVLGFSPAIDEREICLCLPHPFHDWCANSLGYYVLYEHDEILSTKDEQNLDTLTAVIDPPPLGPDALVVKLMTYLGDIVRIRNRSGTFFHSHAQQIPFHFSVLDNRLGMWALSLPDYLSYANVVNNSTAPLSSTGQPLSHDQMARWKAYLLFIHAFYHIAVMFLHRCRIVDDINPHPSIPCVPSDSDASFDRCHQSMQHVCEIAFHCLSIDARFLSPFLPFTFYHAALFLITYADRIKPENFATHQEQIGRLRNALRHTQKQWKICQLYLQVLDLENTPGRAVSDEAIALSHTATTAAANHISTVDIEASLGHSFLTQKLPANAGDILSGPGNVTAPNPNVFPGDSGGNALLNSTLFPEGAPVVNVHEIFKALTPTHELSHNPLTQLAGPADNPVVVSSDLSRTIVPPLNFTQQQPTLPPGNTFHTGPPVVVTPANGGNLVNLGKPPPGTTVQGPNHHAKPGTMGPLPPAILSTAPPNAEVVGNLPPSLAGAPPPGPVRHHSLHSTNSSINVPVFAWQGSTPVGRPIENAGGALANPPGRPPMLPPQMNPGNPLQFHGKPSS</sequence>
<dbReference type="Proteomes" id="UP001150925">
    <property type="component" value="Unassembled WGS sequence"/>
</dbReference>
<keyword evidence="9" id="KW-1185">Reference proteome</keyword>
<feature type="compositionally biased region" description="Polar residues" evidence="6">
    <location>
        <begin position="97"/>
        <end position="114"/>
    </location>
</feature>
<feature type="compositionally biased region" description="Low complexity" evidence="6">
    <location>
        <begin position="1"/>
        <end position="25"/>
    </location>
</feature>
<feature type="domain" description="Xylanolytic transcriptional activator regulatory" evidence="7">
    <location>
        <begin position="233"/>
        <end position="316"/>
    </location>
</feature>
<dbReference type="OrthoDB" id="39175at2759"/>
<dbReference type="AlphaFoldDB" id="A0A9W8AMT1"/>
<evidence type="ECO:0000259" key="7">
    <source>
        <dbReference type="SMART" id="SM00906"/>
    </source>
</evidence>
<feature type="compositionally biased region" description="Pro residues" evidence="6">
    <location>
        <begin position="829"/>
        <end position="839"/>
    </location>
</feature>
<evidence type="ECO:0000313" key="9">
    <source>
        <dbReference type="Proteomes" id="UP001150925"/>
    </source>
</evidence>
<reference evidence="8" key="1">
    <citation type="submission" date="2022-07" db="EMBL/GenBank/DDBJ databases">
        <title>Phylogenomic reconstructions and comparative analyses of Kickxellomycotina fungi.</title>
        <authorList>
            <person name="Reynolds N.K."/>
            <person name="Stajich J.E."/>
            <person name="Barry K."/>
            <person name="Grigoriev I.V."/>
            <person name="Crous P."/>
            <person name="Smith M.E."/>
        </authorList>
    </citation>
    <scope>NUCLEOTIDE SEQUENCE</scope>
    <source>
        <strain evidence="8">RSA 1196</strain>
    </source>
</reference>
<keyword evidence="5" id="KW-0539">Nucleus</keyword>
<dbReference type="GO" id="GO:0003677">
    <property type="term" value="F:DNA binding"/>
    <property type="evidence" value="ECO:0007669"/>
    <property type="project" value="InterPro"/>
</dbReference>
<dbReference type="PANTHER" id="PTHR47338:SF5">
    <property type="entry name" value="ZN(II)2CYS6 TRANSCRIPTION FACTOR (EUROFUNG)"/>
    <property type="match status" value="1"/>
</dbReference>
<evidence type="ECO:0000256" key="5">
    <source>
        <dbReference type="ARBA" id="ARBA00023242"/>
    </source>
</evidence>
<feature type="non-terminal residue" evidence="8">
    <location>
        <position position="1"/>
    </location>
</feature>
<evidence type="ECO:0000256" key="2">
    <source>
        <dbReference type="ARBA" id="ARBA00022723"/>
    </source>
</evidence>
<dbReference type="PANTHER" id="PTHR47338">
    <property type="entry name" value="ZN(II)2CYS6 TRANSCRIPTION FACTOR (EUROFUNG)-RELATED"/>
    <property type="match status" value="1"/>
</dbReference>
<dbReference type="GO" id="GO:0006351">
    <property type="term" value="P:DNA-templated transcription"/>
    <property type="evidence" value="ECO:0007669"/>
    <property type="project" value="InterPro"/>
</dbReference>
<dbReference type="GO" id="GO:0005634">
    <property type="term" value="C:nucleus"/>
    <property type="evidence" value="ECO:0007669"/>
    <property type="project" value="UniProtKB-SubCell"/>
</dbReference>
<keyword evidence="4" id="KW-0804">Transcription</keyword>
<keyword evidence="2" id="KW-0479">Metal-binding</keyword>
<organism evidence="8 9">
    <name type="scientific">Dispira parvispora</name>
    <dbReference type="NCBI Taxonomy" id="1520584"/>
    <lineage>
        <taxon>Eukaryota</taxon>
        <taxon>Fungi</taxon>
        <taxon>Fungi incertae sedis</taxon>
        <taxon>Zoopagomycota</taxon>
        <taxon>Kickxellomycotina</taxon>
        <taxon>Dimargaritomycetes</taxon>
        <taxon>Dimargaritales</taxon>
        <taxon>Dimargaritaceae</taxon>
        <taxon>Dispira</taxon>
    </lineage>
</organism>
<accession>A0A9W8AMT1</accession>
<dbReference type="GO" id="GO:0008270">
    <property type="term" value="F:zinc ion binding"/>
    <property type="evidence" value="ECO:0007669"/>
    <property type="project" value="InterPro"/>
</dbReference>
<evidence type="ECO:0000256" key="1">
    <source>
        <dbReference type="ARBA" id="ARBA00004123"/>
    </source>
</evidence>
<protein>
    <recommendedName>
        <fullName evidence="7">Xylanolytic transcriptional activator regulatory domain-containing protein</fullName>
    </recommendedName>
</protein>
<evidence type="ECO:0000313" key="8">
    <source>
        <dbReference type="EMBL" id="KAJ1957341.1"/>
    </source>
</evidence>
<dbReference type="SMART" id="SM00906">
    <property type="entry name" value="Fungal_trans"/>
    <property type="match status" value="1"/>
</dbReference>
<dbReference type="InterPro" id="IPR007219">
    <property type="entry name" value="XnlR_reg_dom"/>
</dbReference>
<evidence type="ECO:0000256" key="6">
    <source>
        <dbReference type="SAM" id="MobiDB-lite"/>
    </source>
</evidence>
<keyword evidence="3" id="KW-0805">Transcription regulation</keyword>